<feature type="compositionally biased region" description="Basic residues" evidence="3">
    <location>
        <begin position="1"/>
        <end position="11"/>
    </location>
</feature>
<proteinExistence type="inferred from homology"/>
<feature type="compositionally biased region" description="Acidic residues" evidence="3">
    <location>
        <begin position="18"/>
        <end position="27"/>
    </location>
</feature>
<reference evidence="4" key="1">
    <citation type="submission" date="2021-01" db="EMBL/GenBank/DDBJ databases">
        <authorList>
            <person name="Li R."/>
            <person name="Bekaert M."/>
        </authorList>
    </citation>
    <scope>NUCLEOTIDE SEQUENCE</scope>
    <source>
        <strain evidence="4">Farmed</strain>
    </source>
</reference>
<keyword evidence="5" id="KW-1185">Reference proteome</keyword>
<dbReference type="AlphaFoldDB" id="A0A812F0T9"/>
<protein>
    <recommendedName>
        <fullName evidence="2">Biogenesis of lysosome-related organelles complex 1 subunit 3</fullName>
    </recommendedName>
</protein>
<dbReference type="EMBL" id="CAHIKZ030005607">
    <property type="protein sequence ID" value="CAE1331477.1"/>
    <property type="molecule type" value="Genomic_DNA"/>
</dbReference>
<dbReference type="InterPro" id="IPR017245">
    <property type="entry name" value="BLOC-1_complex_su-3"/>
</dbReference>
<comment type="similarity">
    <text evidence="1">Belongs to the BLOC1S3 family.</text>
</comment>
<accession>A0A812F0T9</accession>
<dbReference type="PANTHER" id="PTHR31974">
    <property type="entry name" value="BIOGENESIS OF LYSOSOME-RELATED ORGANELLES COMPLEX 1 SUBUNIT 3"/>
    <property type="match status" value="1"/>
</dbReference>
<dbReference type="Proteomes" id="UP000597762">
    <property type="component" value="Unassembled WGS sequence"/>
</dbReference>
<comment type="caution">
    <text evidence="4">The sequence shown here is derived from an EMBL/GenBank/DDBJ whole genome shotgun (WGS) entry which is preliminary data.</text>
</comment>
<sequence length="205" mass="22801">MDLGHGKKHRTVIQGEASESDDDDDLDPSPLRANDARIPIPSYQELKTPMFKGIVVAGEASESDEEINTTDVNTSLPPLKVDKGIFGDDPSLNSSLMSSPLSRQRYQDAAQQPKYDTLLHAKLRDRNVALARHLRDAVKHVYVSATKDLNSNSQNLYKTQAAIQDVSHNMRLLTNDLFHIQDKIDIITTCNLLPTIDITLPSNEN</sequence>
<evidence type="ECO:0000256" key="2">
    <source>
        <dbReference type="ARBA" id="ARBA00019581"/>
    </source>
</evidence>
<organism evidence="4 5">
    <name type="scientific">Acanthosepion pharaonis</name>
    <name type="common">Pharaoh cuttlefish</name>
    <name type="synonym">Sepia pharaonis</name>
    <dbReference type="NCBI Taxonomy" id="158019"/>
    <lineage>
        <taxon>Eukaryota</taxon>
        <taxon>Metazoa</taxon>
        <taxon>Spiralia</taxon>
        <taxon>Lophotrochozoa</taxon>
        <taxon>Mollusca</taxon>
        <taxon>Cephalopoda</taxon>
        <taxon>Coleoidea</taxon>
        <taxon>Decapodiformes</taxon>
        <taxon>Sepiida</taxon>
        <taxon>Sepiina</taxon>
        <taxon>Sepiidae</taxon>
        <taxon>Acanthosepion</taxon>
    </lineage>
</organism>
<evidence type="ECO:0000256" key="1">
    <source>
        <dbReference type="ARBA" id="ARBA00008942"/>
    </source>
</evidence>
<dbReference type="PANTHER" id="PTHR31974:SF2">
    <property type="entry name" value="BIOGENESIS OF LYSOSOME-RELATED ORGANELLES COMPLEX 1 SUBUNIT 3"/>
    <property type="match status" value="1"/>
</dbReference>
<evidence type="ECO:0000256" key="3">
    <source>
        <dbReference type="SAM" id="MobiDB-lite"/>
    </source>
</evidence>
<dbReference type="GO" id="GO:0031083">
    <property type="term" value="C:BLOC-1 complex"/>
    <property type="evidence" value="ECO:0007669"/>
    <property type="project" value="TreeGrafter"/>
</dbReference>
<evidence type="ECO:0000313" key="4">
    <source>
        <dbReference type="EMBL" id="CAE1331477.1"/>
    </source>
</evidence>
<dbReference type="Pfam" id="PF15753">
    <property type="entry name" value="BLOC1S3"/>
    <property type="match status" value="1"/>
</dbReference>
<feature type="region of interest" description="Disordered" evidence="3">
    <location>
        <begin position="1"/>
        <end position="39"/>
    </location>
</feature>
<dbReference type="OrthoDB" id="5984572at2759"/>
<gene>
    <name evidence="4" type="ORF">SPHA_80685</name>
</gene>
<evidence type="ECO:0000313" key="5">
    <source>
        <dbReference type="Proteomes" id="UP000597762"/>
    </source>
</evidence>
<name>A0A812F0T9_ACAPH</name>